<dbReference type="InterPro" id="IPR013783">
    <property type="entry name" value="Ig-like_fold"/>
</dbReference>
<dbReference type="PANTHER" id="PTHR44427">
    <property type="entry name" value="CARCINOEMBRYONIC ANTIGEN-RELATED CELL ADHESION MOLECULE 19"/>
    <property type="match status" value="1"/>
</dbReference>
<dbReference type="OrthoDB" id="6159398at2759"/>
<evidence type="ECO:0000256" key="6">
    <source>
        <dbReference type="SAM" id="SignalP"/>
    </source>
</evidence>
<dbReference type="InterPro" id="IPR007110">
    <property type="entry name" value="Ig-like_dom"/>
</dbReference>
<dbReference type="InterPro" id="IPR013151">
    <property type="entry name" value="Immunoglobulin_dom"/>
</dbReference>
<dbReference type="PROSITE" id="PS50835">
    <property type="entry name" value="IG_LIKE"/>
    <property type="match status" value="1"/>
</dbReference>
<dbReference type="AlphaFoldDB" id="A0A8C5QA15"/>
<keyword evidence="5" id="KW-1133">Transmembrane helix</keyword>
<keyword evidence="1 6" id="KW-0732">Signal</keyword>
<reference evidence="8" key="1">
    <citation type="submission" date="2025-08" db="UniProtKB">
        <authorList>
            <consortium name="Ensembl"/>
        </authorList>
    </citation>
    <scope>IDENTIFICATION</scope>
</reference>
<feature type="signal peptide" evidence="6">
    <location>
        <begin position="1"/>
        <end position="20"/>
    </location>
</feature>
<proteinExistence type="inferred from homology"/>
<keyword evidence="5" id="KW-0472">Membrane</keyword>
<dbReference type="Proteomes" id="UP000694569">
    <property type="component" value="Unplaced"/>
</dbReference>
<evidence type="ECO:0000256" key="1">
    <source>
        <dbReference type="ARBA" id="ARBA00022729"/>
    </source>
</evidence>
<organism evidence="8 9">
    <name type="scientific">Leptobrachium leishanense</name>
    <name type="common">Leishan spiny toad</name>
    <dbReference type="NCBI Taxonomy" id="445787"/>
    <lineage>
        <taxon>Eukaryota</taxon>
        <taxon>Metazoa</taxon>
        <taxon>Chordata</taxon>
        <taxon>Craniata</taxon>
        <taxon>Vertebrata</taxon>
        <taxon>Euteleostomi</taxon>
        <taxon>Amphibia</taxon>
        <taxon>Batrachia</taxon>
        <taxon>Anura</taxon>
        <taxon>Pelobatoidea</taxon>
        <taxon>Megophryidae</taxon>
        <taxon>Leptobrachium</taxon>
    </lineage>
</organism>
<evidence type="ECO:0000259" key="7">
    <source>
        <dbReference type="PROSITE" id="PS50835"/>
    </source>
</evidence>
<dbReference type="SMART" id="SM00409">
    <property type="entry name" value="IG"/>
    <property type="match status" value="2"/>
</dbReference>
<dbReference type="Pfam" id="PF07686">
    <property type="entry name" value="V-set"/>
    <property type="match status" value="1"/>
</dbReference>
<evidence type="ECO:0000313" key="8">
    <source>
        <dbReference type="Ensembl" id="ENSLLEP00000034493.1"/>
    </source>
</evidence>
<keyword evidence="5" id="KW-0812">Transmembrane</keyword>
<evidence type="ECO:0000256" key="3">
    <source>
        <dbReference type="ARBA" id="ARBA00023319"/>
    </source>
</evidence>
<dbReference type="InterPro" id="IPR013106">
    <property type="entry name" value="Ig_V-set"/>
</dbReference>
<keyword evidence="3" id="KW-0393">Immunoglobulin domain</keyword>
<dbReference type="Ensembl" id="ENSLLET00000035805.1">
    <property type="protein sequence ID" value="ENSLLEP00000034493.1"/>
    <property type="gene ID" value="ENSLLEG00000021810.1"/>
</dbReference>
<dbReference type="InterPro" id="IPR036179">
    <property type="entry name" value="Ig-like_dom_sf"/>
</dbReference>
<sequence length="352" mass="39191">MRVCVLTVLFRIMWMDSASAIEIELIPPSPLINQSVTFNVVGITGVIRTFAWYNGTTARVQNVILSYALRNDPPQTPGNQYFSRATGFSNGSLLITNLIPSDQGIYTVEVQTQNAPQRASARLVITDYVGMPVIKASRGYFMKNEKVTLICDTVNADRILWGRGKGGLPRSATLSRGNISVVFSKVQSSDGGEYWCEAENPVSKSRSDIYVLTVTCDCNSCTTVLAGAVCGTILITILTVGAAFLLYKKYGIPIRQGSVKNKEEVAVPRSEMPVPQTSYYNMQADEIAPVSKISLCQFLLKQNAFKKKSQDFYITLMIFNLCLRIRLQPVNLLIWIWSTNHTTRMKYCMNNI</sequence>
<dbReference type="Pfam" id="PF00047">
    <property type="entry name" value="ig"/>
    <property type="match status" value="1"/>
</dbReference>
<keyword evidence="9" id="KW-1185">Reference proteome</keyword>
<dbReference type="GeneTree" id="ENSGT01100000263479"/>
<keyword evidence="2" id="KW-0325">Glycoprotein</keyword>
<evidence type="ECO:0000313" key="9">
    <source>
        <dbReference type="Proteomes" id="UP000694569"/>
    </source>
</evidence>
<dbReference type="SUPFAM" id="SSF48726">
    <property type="entry name" value="Immunoglobulin"/>
    <property type="match status" value="2"/>
</dbReference>
<dbReference type="PANTHER" id="PTHR44427:SF1">
    <property type="entry name" value="CARCINOEMBRYONIC ANTIGEN-RELATED CELL ADHESION MOLECULE 1"/>
    <property type="match status" value="1"/>
</dbReference>
<protein>
    <recommendedName>
        <fullName evidence="7">Ig-like domain-containing protein</fullName>
    </recommendedName>
</protein>
<dbReference type="InterPro" id="IPR003599">
    <property type="entry name" value="Ig_sub"/>
</dbReference>
<feature type="chain" id="PRO_5034752066" description="Ig-like domain-containing protein" evidence="6">
    <location>
        <begin position="21"/>
        <end position="352"/>
    </location>
</feature>
<dbReference type="InterPro" id="IPR050831">
    <property type="entry name" value="CEA_cell_adhesion"/>
</dbReference>
<reference evidence="8" key="2">
    <citation type="submission" date="2025-09" db="UniProtKB">
        <authorList>
            <consortium name="Ensembl"/>
        </authorList>
    </citation>
    <scope>IDENTIFICATION</scope>
</reference>
<dbReference type="Gene3D" id="2.60.40.10">
    <property type="entry name" value="Immunoglobulins"/>
    <property type="match status" value="2"/>
</dbReference>
<feature type="domain" description="Ig-like" evidence="7">
    <location>
        <begin position="132"/>
        <end position="213"/>
    </location>
</feature>
<name>A0A8C5QA15_9ANUR</name>
<accession>A0A8C5QA15</accession>
<evidence type="ECO:0000256" key="4">
    <source>
        <dbReference type="ARBA" id="ARBA00038222"/>
    </source>
</evidence>
<evidence type="ECO:0000256" key="2">
    <source>
        <dbReference type="ARBA" id="ARBA00023180"/>
    </source>
</evidence>
<feature type="transmembrane region" description="Helical" evidence="5">
    <location>
        <begin position="224"/>
        <end position="247"/>
    </location>
</feature>
<evidence type="ECO:0000256" key="5">
    <source>
        <dbReference type="SAM" id="Phobius"/>
    </source>
</evidence>
<comment type="similarity">
    <text evidence="4">Belongs to the immunoglobulin superfamily. CEA family.</text>
</comment>